<dbReference type="OrthoDB" id="5100724at2759"/>
<organism evidence="2 3">
    <name type="scientific">Fusarium duplospermum</name>
    <dbReference type="NCBI Taxonomy" id="1325734"/>
    <lineage>
        <taxon>Eukaryota</taxon>
        <taxon>Fungi</taxon>
        <taxon>Dikarya</taxon>
        <taxon>Ascomycota</taxon>
        <taxon>Pezizomycotina</taxon>
        <taxon>Sordariomycetes</taxon>
        <taxon>Hypocreomycetidae</taxon>
        <taxon>Hypocreales</taxon>
        <taxon>Nectriaceae</taxon>
        <taxon>Fusarium</taxon>
        <taxon>Fusarium solani species complex</taxon>
    </lineage>
</organism>
<feature type="region of interest" description="Disordered" evidence="1">
    <location>
        <begin position="49"/>
        <end position="85"/>
    </location>
</feature>
<accession>A0A428NKH2</accession>
<gene>
    <name evidence="2" type="ORF">CEP54_015895</name>
</gene>
<name>A0A428NKH2_9HYPO</name>
<comment type="caution">
    <text evidence="2">The sequence shown here is derived from an EMBL/GenBank/DDBJ whole genome shotgun (WGS) entry which is preliminary data.</text>
</comment>
<evidence type="ECO:0000256" key="1">
    <source>
        <dbReference type="SAM" id="MobiDB-lite"/>
    </source>
</evidence>
<sequence length="85" mass="9440">MLTDIWNRTRELVQQTREVAQQVSALRKQIPEKPKGFAEKILPANFQEGGSMMQGKQDQAHHGATGEIGTIDPVEMFSKGSEPFG</sequence>
<protein>
    <submittedName>
        <fullName evidence="2">Uncharacterized protein</fullName>
    </submittedName>
</protein>
<dbReference type="EMBL" id="NKCI01000436">
    <property type="protein sequence ID" value="RSL41192.1"/>
    <property type="molecule type" value="Genomic_DNA"/>
</dbReference>
<dbReference type="AlphaFoldDB" id="A0A428NKH2"/>
<evidence type="ECO:0000313" key="2">
    <source>
        <dbReference type="EMBL" id="RSL41192.1"/>
    </source>
</evidence>
<reference evidence="2 3" key="1">
    <citation type="submission" date="2017-06" db="EMBL/GenBank/DDBJ databases">
        <title>Comparative genomic analysis of Ambrosia Fusariam Clade fungi.</title>
        <authorList>
            <person name="Stajich J.E."/>
            <person name="Carrillo J."/>
            <person name="Kijimoto T."/>
            <person name="Eskalen A."/>
            <person name="O'Donnell K."/>
            <person name="Kasson M."/>
        </authorList>
    </citation>
    <scope>NUCLEOTIDE SEQUENCE [LARGE SCALE GENOMIC DNA]</scope>
    <source>
        <strain evidence="2 3">NRRL62584</strain>
    </source>
</reference>
<proteinExistence type="predicted"/>
<keyword evidence="3" id="KW-1185">Reference proteome</keyword>
<evidence type="ECO:0000313" key="3">
    <source>
        <dbReference type="Proteomes" id="UP000288168"/>
    </source>
</evidence>
<dbReference type="Proteomes" id="UP000288168">
    <property type="component" value="Unassembled WGS sequence"/>
</dbReference>